<evidence type="ECO:0000256" key="3">
    <source>
        <dbReference type="ARBA" id="ARBA00022884"/>
    </source>
</evidence>
<dbReference type="GO" id="GO:0019843">
    <property type="term" value="F:rRNA binding"/>
    <property type="evidence" value="ECO:0007669"/>
    <property type="project" value="UniProtKB-KW"/>
</dbReference>
<dbReference type="GO" id="GO:0015934">
    <property type="term" value="C:large ribosomal subunit"/>
    <property type="evidence" value="ECO:0007669"/>
    <property type="project" value="InterPro"/>
</dbReference>
<dbReference type="InterPro" id="IPR002143">
    <property type="entry name" value="Ribosomal_uL1"/>
</dbReference>
<keyword evidence="4 6" id="KW-0689">Ribosomal protein</keyword>
<dbReference type="CDD" id="cd00403">
    <property type="entry name" value="Ribosomal_L1"/>
    <property type="match status" value="1"/>
</dbReference>
<protein>
    <submittedName>
        <fullName evidence="6">LSU ribosomal protein L1p (L10Ae)</fullName>
    </submittedName>
</protein>
<organism evidence="6">
    <name type="scientific">hydrothermal vent metagenome</name>
    <dbReference type="NCBI Taxonomy" id="652676"/>
    <lineage>
        <taxon>unclassified sequences</taxon>
        <taxon>metagenomes</taxon>
        <taxon>ecological metagenomes</taxon>
    </lineage>
</organism>
<gene>
    <name evidence="6" type="ORF">MNBD_ACTINO02-1790</name>
</gene>
<dbReference type="PANTHER" id="PTHR36427:SF3">
    <property type="entry name" value="LARGE RIBOSOMAL SUBUNIT PROTEIN UL1M"/>
    <property type="match status" value="1"/>
</dbReference>
<proteinExistence type="inferred from homology"/>
<dbReference type="PANTHER" id="PTHR36427">
    <property type="entry name" value="54S RIBOSOMAL PROTEIN L1, MITOCHONDRIAL"/>
    <property type="match status" value="1"/>
</dbReference>
<dbReference type="AlphaFoldDB" id="A0A3B0SNZ0"/>
<dbReference type="Pfam" id="PF00687">
    <property type="entry name" value="Ribosomal_L1"/>
    <property type="match status" value="1"/>
</dbReference>
<accession>A0A3B0SNZ0</accession>
<dbReference type="NCBIfam" id="TIGR01169">
    <property type="entry name" value="rplA_bact"/>
    <property type="match status" value="1"/>
</dbReference>
<evidence type="ECO:0000313" key="6">
    <source>
        <dbReference type="EMBL" id="VAW05943.1"/>
    </source>
</evidence>
<dbReference type="FunFam" id="3.40.50.790:FF:000001">
    <property type="entry name" value="50S ribosomal protein L1"/>
    <property type="match status" value="1"/>
</dbReference>
<dbReference type="PROSITE" id="PS01199">
    <property type="entry name" value="RIBOSOMAL_L1"/>
    <property type="match status" value="1"/>
</dbReference>
<name>A0A3B0SNZ0_9ZZZZ</name>
<evidence type="ECO:0000256" key="5">
    <source>
        <dbReference type="ARBA" id="ARBA00023274"/>
    </source>
</evidence>
<evidence type="ECO:0000256" key="2">
    <source>
        <dbReference type="ARBA" id="ARBA00022730"/>
    </source>
</evidence>
<dbReference type="GO" id="GO:0003735">
    <property type="term" value="F:structural constituent of ribosome"/>
    <property type="evidence" value="ECO:0007669"/>
    <property type="project" value="InterPro"/>
</dbReference>
<dbReference type="SUPFAM" id="SSF56808">
    <property type="entry name" value="Ribosomal protein L1"/>
    <property type="match status" value="1"/>
</dbReference>
<keyword evidence="3" id="KW-0694">RNA-binding</keyword>
<dbReference type="HAMAP" id="MF_01318_B">
    <property type="entry name" value="Ribosomal_uL1_B"/>
    <property type="match status" value="1"/>
</dbReference>
<dbReference type="InterPro" id="IPR023674">
    <property type="entry name" value="Ribosomal_uL1-like"/>
</dbReference>
<dbReference type="Gene3D" id="3.40.50.790">
    <property type="match status" value="1"/>
</dbReference>
<comment type="similarity">
    <text evidence="1">Belongs to the universal ribosomal protein uL1 family.</text>
</comment>
<sequence>MAKEAKKRIAARRKYNIESRYTPDEAVAIVKNMAYASFDESVDAVYLLGIDPRQAEQLVRGTVSLPHGTGKDVKVCVFASGENIEIAEKAGADIVGGAELANEFAKGRALDFDVTIATPDMMPVVGKLGQLFGPRGLMPNPKSGTVTTDVAKTVAEFKAGRVEYRNDRYGNVHVAIGRVSFDVAQLLDNLKILSDEIMRARPASTKGIYLKKLSISSTMGPGVTLDTSILTDFVEE</sequence>
<dbReference type="EMBL" id="UOEK01000331">
    <property type="protein sequence ID" value="VAW05943.1"/>
    <property type="molecule type" value="Genomic_DNA"/>
</dbReference>
<reference evidence="6" key="1">
    <citation type="submission" date="2018-06" db="EMBL/GenBank/DDBJ databases">
        <authorList>
            <person name="Zhirakovskaya E."/>
        </authorList>
    </citation>
    <scope>NUCLEOTIDE SEQUENCE</scope>
</reference>
<dbReference type="InterPro" id="IPR023673">
    <property type="entry name" value="Ribosomal_uL1_CS"/>
</dbReference>
<dbReference type="InterPro" id="IPR028364">
    <property type="entry name" value="Ribosomal_uL1/biogenesis"/>
</dbReference>
<dbReference type="InterPro" id="IPR005878">
    <property type="entry name" value="Ribosom_uL1_bac-type"/>
</dbReference>
<evidence type="ECO:0000256" key="4">
    <source>
        <dbReference type="ARBA" id="ARBA00022980"/>
    </source>
</evidence>
<keyword evidence="5" id="KW-0687">Ribonucleoprotein</keyword>
<dbReference type="PIRSF" id="PIRSF002155">
    <property type="entry name" value="Ribosomal_L1"/>
    <property type="match status" value="1"/>
</dbReference>
<keyword evidence="2" id="KW-0699">rRNA-binding</keyword>
<dbReference type="GO" id="GO:0006412">
    <property type="term" value="P:translation"/>
    <property type="evidence" value="ECO:0007669"/>
    <property type="project" value="InterPro"/>
</dbReference>
<dbReference type="InterPro" id="IPR016095">
    <property type="entry name" value="Ribosomal_uL1_3-a/b-sand"/>
</dbReference>
<evidence type="ECO:0000256" key="1">
    <source>
        <dbReference type="ARBA" id="ARBA00010531"/>
    </source>
</evidence>
<dbReference type="Gene3D" id="3.30.190.20">
    <property type="match status" value="1"/>
</dbReference>